<dbReference type="AlphaFoldDB" id="A0A917GMM9"/>
<gene>
    <name evidence="2" type="ORF">GCM10011403_05850</name>
</gene>
<proteinExistence type="predicted"/>
<comment type="caution">
    <text evidence="2">The sequence shown here is derived from an EMBL/GenBank/DDBJ whole genome shotgun (WGS) entry which is preliminary data.</text>
</comment>
<dbReference type="RefSeq" id="WP_068811454.1">
    <property type="nucleotide sequence ID" value="NZ_BMIY01000002.1"/>
</dbReference>
<dbReference type="OrthoDB" id="7052406at2"/>
<reference evidence="2" key="1">
    <citation type="journal article" date="2014" name="Int. J. Syst. Evol. Microbiol.">
        <title>Complete genome sequence of Corynebacterium casei LMG S-19264T (=DSM 44701T), isolated from a smear-ripened cheese.</title>
        <authorList>
            <consortium name="US DOE Joint Genome Institute (JGI-PGF)"/>
            <person name="Walter F."/>
            <person name="Albersmeier A."/>
            <person name="Kalinowski J."/>
            <person name="Ruckert C."/>
        </authorList>
    </citation>
    <scope>NUCLEOTIDE SEQUENCE</scope>
    <source>
        <strain evidence="2">CGMCC 1.15425</strain>
    </source>
</reference>
<dbReference type="Gene3D" id="3.30.1150.10">
    <property type="match status" value="1"/>
</dbReference>
<keyword evidence="3" id="KW-1185">Reference proteome</keyword>
<feature type="coiled-coil region" evidence="1">
    <location>
        <begin position="64"/>
        <end position="91"/>
    </location>
</feature>
<dbReference type="Proteomes" id="UP000627715">
    <property type="component" value="Unassembled WGS sequence"/>
</dbReference>
<reference evidence="2" key="2">
    <citation type="submission" date="2020-09" db="EMBL/GenBank/DDBJ databases">
        <authorList>
            <person name="Sun Q."/>
            <person name="Zhou Y."/>
        </authorList>
    </citation>
    <scope>NUCLEOTIDE SEQUENCE</scope>
    <source>
        <strain evidence="2">CGMCC 1.15425</strain>
    </source>
</reference>
<evidence type="ECO:0000256" key="1">
    <source>
        <dbReference type="SAM" id="Coils"/>
    </source>
</evidence>
<evidence type="ECO:0008006" key="4">
    <source>
        <dbReference type="Google" id="ProtNLM"/>
    </source>
</evidence>
<keyword evidence="1" id="KW-0175">Coiled coil</keyword>
<accession>A0A917GMM9</accession>
<evidence type="ECO:0000313" key="2">
    <source>
        <dbReference type="EMBL" id="GGG51496.1"/>
    </source>
</evidence>
<evidence type="ECO:0000313" key="3">
    <source>
        <dbReference type="Proteomes" id="UP000627715"/>
    </source>
</evidence>
<dbReference type="EMBL" id="BMIY01000002">
    <property type="protein sequence ID" value="GGG51496.1"/>
    <property type="molecule type" value="Genomic_DNA"/>
</dbReference>
<sequence>MDELNQKQHGLLTFGGDGLVLAGLKQCAQAFCLSVACLAMSMVQAADSDQQLDNVAEMEGRDLAEGVVEAAREAARQVENLLQEVNLLRQGIAAQVAEDGNTWHVGIAESQLALGVALQSLDDHPAAITELERAVHINRVNHGLFALQQIPALLLQVRSHLAMEDWQAADERMQYAFYVHTQALADNEAEMIPALVDYAHWQLSSYADGHGAIPSVRLVDAYQLLRVADSIIDRHPTPEAYPRASYLRQMAYIAWLIQHSDLDMWLDADKLDARVVEDAWVINMTDENYVSQRSPYLMGESALEEIVALRKAQFEATDEDSPDYRQSLLLYSEAIKQHADWNLVFERRYEAMDLYQRSWQLMAAHSGAAPEEGFQDVLMLPLFRSDDIVKGHNETGLTVPRYTRAFLNEDVLSILSSGRAARRVTLEFEINRFGRPTQVEVVEVAPEDDQDLRRQVVSLVQSRKFRPWIVDGEAQDSELLTKSFSFGMD</sequence>
<organism evidence="2 3">
    <name type="scientific">Pseudohongiella nitratireducens</name>
    <dbReference type="NCBI Taxonomy" id="1768907"/>
    <lineage>
        <taxon>Bacteria</taxon>
        <taxon>Pseudomonadati</taxon>
        <taxon>Pseudomonadota</taxon>
        <taxon>Gammaproteobacteria</taxon>
        <taxon>Pseudomonadales</taxon>
        <taxon>Pseudohongiellaceae</taxon>
        <taxon>Pseudohongiella</taxon>
    </lineage>
</organism>
<protein>
    <recommendedName>
        <fullName evidence="4">TonB C-terminal domain-containing protein</fullName>
    </recommendedName>
</protein>
<name>A0A917GMM9_9GAMM</name>